<dbReference type="AlphaFoldDB" id="A0A1S0UB69"/>
<accession>A0A1S0UB69</accession>
<dbReference type="InParanoid" id="A0A1S0UB69"/>
<dbReference type="GeneID" id="9938764"/>
<dbReference type="EMBL" id="JH712070">
    <property type="protein sequence ID" value="EFO27101.1"/>
    <property type="molecule type" value="Genomic_DNA"/>
</dbReference>
<name>A0A1S0UB69_LOALO</name>
<dbReference type="KEGG" id="loa:LOAG_01390"/>
<gene>
    <name evidence="1" type="ORF">LOAG_01390</name>
</gene>
<protein>
    <submittedName>
        <fullName evidence="1">Uncharacterized protein</fullName>
    </submittedName>
</protein>
<dbReference type="RefSeq" id="XP_003136977.1">
    <property type="nucleotide sequence ID" value="XM_003136929.1"/>
</dbReference>
<sequence length="107" mass="12246">MGSYRPPPSTSIDVNYAQKLARPKSPIGKAKFIINHEKHKCQFIFRASNKYCTFSSKFGINDYFWDMLNGRLRAGKKGLYKSIIIFLSAHSLRASQFQSPQMQDAHS</sequence>
<dbReference type="CTD" id="9938764"/>
<organism evidence="1">
    <name type="scientific">Loa loa</name>
    <name type="common">Eye worm</name>
    <name type="synonym">Filaria loa</name>
    <dbReference type="NCBI Taxonomy" id="7209"/>
    <lineage>
        <taxon>Eukaryota</taxon>
        <taxon>Metazoa</taxon>
        <taxon>Ecdysozoa</taxon>
        <taxon>Nematoda</taxon>
        <taxon>Chromadorea</taxon>
        <taxon>Rhabditida</taxon>
        <taxon>Spirurina</taxon>
        <taxon>Spiruromorpha</taxon>
        <taxon>Filarioidea</taxon>
        <taxon>Onchocercidae</taxon>
        <taxon>Loa</taxon>
    </lineage>
</organism>
<proteinExistence type="predicted"/>
<evidence type="ECO:0000313" key="1">
    <source>
        <dbReference type="EMBL" id="EFO27101.1"/>
    </source>
</evidence>
<reference evidence="1" key="1">
    <citation type="submission" date="2012-04" db="EMBL/GenBank/DDBJ databases">
        <title>The Genome Sequence of Loa loa.</title>
        <authorList>
            <consortium name="The Broad Institute Genome Sequencing Platform"/>
            <consortium name="Broad Institute Genome Sequencing Center for Infectious Disease"/>
            <person name="Nutman T.B."/>
            <person name="Fink D.L."/>
            <person name="Russ C."/>
            <person name="Young S."/>
            <person name="Zeng Q."/>
            <person name="Gargeya S."/>
            <person name="Alvarado L."/>
            <person name="Berlin A."/>
            <person name="Chapman S.B."/>
            <person name="Chen Z."/>
            <person name="Freedman E."/>
            <person name="Gellesch M."/>
            <person name="Goldberg J."/>
            <person name="Griggs A."/>
            <person name="Gujja S."/>
            <person name="Heilman E.R."/>
            <person name="Heiman D."/>
            <person name="Howarth C."/>
            <person name="Mehta T."/>
            <person name="Neiman D."/>
            <person name="Pearson M."/>
            <person name="Roberts A."/>
            <person name="Saif S."/>
            <person name="Shea T."/>
            <person name="Shenoy N."/>
            <person name="Sisk P."/>
            <person name="Stolte C."/>
            <person name="Sykes S."/>
            <person name="White J."/>
            <person name="Yandava C."/>
            <person name="Haas B."/>
            <person name="Henn M.R."/>
            <person name="Nusbaum C."/>
            <person name="Birren B."/>
        </authorList>
    </citation>
    <scope>NUCLEOTIDE SEQUENCE [LARGE SCALE GENOMIC DNA]</scope>
</reference>